<proteinExistence type="predicted"/>
<dbReference type="KEGG" id="mshg:MSG_01466"/>
<organism evidence="1 2">
    <name type="scientific">Mycobacterium shigaense</name>
    <dbReference type="NCBI Taxonomy" id="722731"/>
    <lineage>
        <taxon>Bacteria</taxon>
        <taxon>Bacillati</taxon>
        <taxon>Actinomycetota</taxon>
        <taxon>Actinomycetes</taxon>
        <taxon>Mycobacteriales</taxon>
        <taxon>Mycobacteriaceae</taxon>
        <taxon>Mycobacterium</taxon>
        <taxon>Mycobacterium simiae complex</taxon>
    </lineage>
</organism>
<evidence type="ECO:0000313" key="1">
    <source>
        <dbReference type="EMBL" id="BAX91622.1"/>
    </source>
</evidence>
<accession>A0A1Z4EF89</accession>
<dbReference type="AlphaFoldDB" id="A0A1Z4EF89"/>
<dbReference type="OrthoDB" id="4752991at2"/>
<dbReference type="RefSeq" id="WP_096438329.1">
    <property type="nucleotide sequence ID" value="NZ_AP018164.1"/>
</dbReference>
<gene>
    <name evidence="1" type="ORF">MSG_01466</name>
</gene>
<dbReference type="Proteomes" id="UP000217736">
    <property type="component" value="Chromosome"/>
</dbReference>
<protein>
    <submittedName>
        <fullName evidence="1">Uncharacterized protein</fullName>
    </submittedName>
</protein>
<keyword evidence="2" id="KW-1185">Reference proteome</keyword>
<name>A0A1Z4EF89_9MYCO</name>
<evidence type="ECO:0000313" key="2">
    <source>
        <dbReference type="Proteomes" id="UP000217736"/>
    </source>
</evidence>
<reference evidence="2" key="1">
    <citation type="submission" date="2017-06" db="EMBL/GenBank/DDBJ databases">
        <title>Complete Genome Sequence of Mycobacterium shigaense.</title>
        <authorList>
            <person name="Fukano H."/>
            <person name="Yoshida M."/>
            <person name="Kazumi Y."/>
            <person name="Ogura Y."/>
            <person name="Mitarai S."/>
            <person name="Hayashi T."/>
            <person name="Hoshino Y."/>
        </authorList>
    </citation>
    <scope>NUCLEOTIDE SEQUENCE [LARGE SCALE GENOMIC DNA]</scope>
    <source>
        <strain evidence="2">UN-152</strain>
    </source>
</reference>
<dbReference type="EMBL" id="AP018164">
    <property type="protein sequence ID" value="BAX91622.1"/>
    <property type="molecule type" value="Genomic_DNA"/>
</dbReference>
<sequence>MKARSYARGLVAGAISVLALCGATGLASADPDTEPEPPMLPELGQFNTIDGPSFFTNPADRGRPLQKNWDGVGNYCQNIFIRCGY</sequence>